<reference evidence="7" key="1">
    <citation type="submission" date="2023-04" db="EMBL/GenBank/DDBJ databases">
        <title>Phytophthora fragariaefolia NBRC 109709.</title>
        <authorList>
            <person name="Ichikawa N."/>
            <person name="Sato H."/>
            <person name="Tonouchi N."/>
        </authorList>
    </citation>
    <scope>NUCLEOTIDE SEQUENCE</scope>
    <source>
        <strain evidence="7">NBRC 109709</strain>
    </source>
</reference>
<dbReference type="InterPro" id="IPR020843">
    <property type="entry name" value="ER"/>
</dbReference>
<dbReference type="PANTHER" id="PTHR42683">
    <property type="entry name" value="ALDEHYDE REDUCTASE"/>
    <property type="match status" value="1"/>
</dbReference>
<evidence type="ECO:0000256" key="3">
    <source>
        <dbReference type="ARBA" id="ARBA00022833"/>
    </source>
</evidence>
<dbReference type="InterPro" id="IPR002328">
    <property type="entry name" value="ADH_Zn_CS"/>
</dbReference>
<comment type="cofactor">
    <cofactor evidence="1 5">
        <name>Zn(2+)</name>
        <dbReference type="ChEBI" id="CHEBI:29105"/>
    </cofactor>
</comment>
<keyword evidence="4" id="KW-0560">Oxidoreductase</keyword>
<dbReference type="OrthoDB" id="1879366at2759"/>
<dbReference type="GO" id="GO:0016616">
    <property type="term" value="F:oxidoreductase activity, acting on the CH-OH group of donors, NAD or NADP as acceptor"/>
    <property type="evidence" value="ECO:0007669"/>
    <property type="project" value="InterPro"/>
</dbReference>
<evidence type="ECO:0000313" key="8">
    <source>
        <dbReference type="Proteomes" id="UP001165121"/>
    </source>
</evidence>
<proteinExistence type="inferred from homology"/>
<dbReference type="Gene3D" id="3.40.50.720">
    <property type="entry name" value="NAD(P)-binding Rossmann-like Domain"/>
    <property type="match status" value="1"/>
</dbReference>
<dbReference type="InterPro" id="IPR013154">
    <property type="entry name" value="ADH-like_N"/>
</dbReference>
<feature type="domain" description="Enoyl reductase (ER)" evidence="6">
    <location>
        <begin position="93"/>
        <end position="426"/>
    </location>
</feature>
<keyword evidence="3 5" id="KW-0862">Zinc</keyword>
<dbReference type="InterPro" id="IPR036291">
    <property type="entry name" value="NAD(P)-bd_dom_sf"/>
</dbReference>
<evidence type="ECO:0000313" key="7">
    <source>
        <dbReference type="EMBL" id="GMF35899.1"/>
    </source>
</evidence>
<dbReference type="Proteomes" id="UP001165121">
    <property type="component" value="Unassembled WGS sequence"/>
</dbReference>
<dbReference type="GO" id="GO:0008270">
    <property type="term" value="F:zinc ion binding"/>
    <property type="evidence" value="ECO:0007669"/>
    <property type="project" value="InterPro"/>
</dbReference>
<evidence type="ECO:0000256" key="5">
    <source>
        <dbReference type="RuleBase" id="RU361277"/>
    </source>
</evidence>
<dbReference type="InterPro" id="IPR047109">
    <property type="entry name" value="CAD-like"/>
</dbReference>
<dbReference type="Pfam" id="PF00107">
    <property type="entry name" value="ADH_zinc_N"/>
    <property type="match status" value="1"/>
</dbReference>
<dbReference type="SUPFAM" id="SSF50129">
    <property type="entry name" value="GroES-like"/>
    <property type="match status" value="1"/>
</dbReference>
<dbReference type="Gene3D" id="3.90.180.10">
    <property type="entry name" value="Medium-chain alcohol dehydrogenases, catalytic domain"/>
    <property type="match status" value="1"/>
</dbReference>
<evidence type="ECO:0000256" key="2">
    <source>
        <dbReference type="ARBA" id="ARBA00022723"/>
    </source>
</evidence>
<organism evidence="7 8">
    <name type="scientific">Phytophthora fragariaefolia</name>
    <dbReference type="NCBI Taxonomy" id="1490495"/>
    <lineage>
        <taxon>Eukaryota</taxon>
        <taxon>Sar</taxon>
        <taxon>Stramenopiles</taxon>
        <taxon>Oomycota</taxon>
        <taxon>Peronosporomycetes</taxon>
        <taxon>Peronosporales</taxon>
        <taxon>Peronosporaceae</taxon>
        <taxon>Phytophthora</taxon>
    </lineage>
</organism>
<dbReference type="CDD" id="cd05283">
    <property type="entry name" value="CAD1"/>
    <property type="match status" value="1"/>
</dbReference>
<dbReference type="EMBL" id="BSXT01000901">
    <property type="protein sequence ID" value="GMF35899.1"/>
    <property type="molecule type" value="Genomic_DNA"/>
</dbReference>
<dbReference type="SMART" id="SM00829">
    <property type="entry name" value="PKS_ER"/>
    <property type="match status" value="1"/>
</dbReference>
<dbReference type="FunFam" id="3.40.50.720:FF:001522">
    <property type="entry name" value="Uncharacterized protein"/>
    <property type="match status" value="1"/>
</dbReference>
<keyword evidence="8" id="KW-1185">Reference proteome</keyword>
<evidence type="ECO:0000256" key="4">
    <source>
        <dbReference type="ARBA" id="ARBA00023002"/>
    </source>
</evidence>
<dbReference type="AlphaFoldDB" id="A0A9W6XC53"/>
<evidence type="ECO:0000256" key="1">
    <source>
        <dbReference type="ARBA" id="ARBA00001947"/>
    </source>
</evidence>
<dbReference type="SUPFAM" id="SSF51735">
    <property type="entry name" value="NAD(P)-binding Rossmann-fold domains"/>
    <property type="match status" value="1"/>
</dbReference>
<keyword evidence="2 5" id="KW-0479">Metal-binding</keyword>
<dbReference type="PROSITE" id="PS00059">
    <property type="entry name" value="ADH_ZINC"/>
    <property type="match status" value="1"/>
</dbReference>
<dbReference type="InterPro" id="IPR013149">
    <property type="entry name" value="ADH-like_C"/>
</dbReference>
<name>A0A9W6XC53_9STRA</name>
<gene>
    <name evidence="7" type="ORF">Pfra01_000962800</name>
</gene>
<dbReference type="InterPro" id="IPR011032">
    <property type="entry name" value="GroES-like_sf"/>
</dbReference>
<accession>A0A9W6XC53</accession>
<dbReference type="Pfam" id="PF08240">
    <property type="entry name" value="ADH_N"/>
    <property type="match status" value="1"/>
</dbReference>
<dbReference type="FunFam" id="3.90.180.10:FF:000014">
    <property type="entry name" value="Cinnamyl alcohol dehydrogenase 2"/>
    <property type="match status" value="1"/>
</dbReference>
<comment type="caution">
    <text evidence="7">The sequence shown here is derived from an EMBL/GenBank/DDBJ whole genome shotgun (WGS) entry which is preliminary data.</text>
</comment>
<protein>
    <submittedName>
        <fullName evidence="7">Unnamed protein product</fullName>
    </submittedName>
</protein>
<comment type="similarity">
    <text evidence="5">Belongs to the zinc-containing alcohol dehydrogenase family.</text>
</comment>
<sequence>MHAIEPSEVGWCGSLDNTPPSPLVSADVALLRGFVHALVLQQQRIDASSWTALTQLFIPEFASTQALHSGSRPATMTTAPRQVNTYAAFEKSGELKPWQYTSRPLGDEDVEIKISHCGICGSDVHTLDSGWGPTQYPVVVGHEIVGEVTAAGPKVTNLAVGDRVGVGAQVWSCLNKDADKSCVDCADKVESYCDRAVLTYNAKYEDGALAYGGYADYVRVSSAFTFKIPENIPSDVAAPLLCAGATVFSPLKHENVKAGDRVGVIGIGGLGHLAIQFIRALGAVPVAFSRSAKKRQQILDLGAEEFYNLSDLEDAKKAANSVHTLILTADAKGMPYNQYLGLLRKRGTLVMLGLPNDEIKFLPMFVVGRGIRVVGSLIGSIEDIEDMLKLASERNVRPIIQKLPMAKVNEGITIMREGRARYRVVLEN</sequence>
<evidence type="ECO:0000259" key="6">
    <source>
        <dbReference type="SMART" id="SM00829"/>
    </source>
</evidence>